<evidence type="ECO:0000313" key="3">
    <source>
        <dbReference type="EMBL" id="KAG9354952.1"/>
    </source>
</evidence>
<dbReference type="OrthoDB" id="62528at2759"/>
<dbReference type="Gene3D" id="3.40.50.300">
    <property type="entry name" value="P-loop containing nucleotide triphosphate hydrolases"/>
    <property type="match status" value="1"/>
</dbReference>
<dbReference type="InterPro" id="IPR052634">
    <property type="entry name" value="Sperm_flagellar-bone_growth"/>
</dbReference>
<keyword evidence="4" id="KW-1185">Reference proteome</keyword>
<dbReference type="PANTHER" id="PTHR14919">
    <property type="entry name" value="KPL2-RELATED"/>
    <property type="match status" value="1"/>
</dbReference>
<accession>A0A8T2PU08</accession>
<dbReference type="SUPFAM" id="SSF52540">
    <property type="entry name" value="P-loop containing nucleoside triphosphate hydrolases"/>
    <property type="match status" value="1"/>
</dbReference>
<proteinExistence type="predicted"/>
<dbReference type="InterPro" id="IPR054517">
    <property type="entry name" value="SPEF2_D5"/>
</dbReference>
<dbReference type="GO" id="GO:0002177">
    <property type="term" value="C:manchette"/>
    <property type="evidence" value="ECO:0007669"/>
    <property type="project" value="TreeGrafter"/>
</dbReference>
<dbReference type="InterPro" id="IPR027417">
    <property type="entry name" value="P-loop_NTPase"/>
</dbReference>
<dbReference type="PANTHER" id="PTHR14919:SF0">
    <property type="entry name" value="SPERM FLAGELLAR PROTEIN 2"/>
    <property type="match status" value="1"/>
</dbReference>
<dbReference type="AlphaFoldDB" id="A0A8T2PU08"/>
<feature type="compositionally biased region" description="Basic and acidic residues" evidence="1">
    <location>
        <begin position="237"/>
        <end position="253"/>
    </location>
</feature>
<dbReference type="Pfam" id="PF22946">
    <property type="entry name" value="SPEF2_D5"/>
    <property type="match status" value="1"/>
</dbReference>
<dbReference type="Proteomes" id="UP000824540">
    <property type="component" value="Unassembled WGS sequence"/>
</dbReference>
<feature type="non-terminal residue" evidence="3">
    <location>
        <position position="1"/>
    </location>
</feature>
<organism evidence="3 4">
    <name type="scientific">Albula glossodonta</name>
    <name type="common">roundjaw bonefish</name>
    <dbReference type="NCBI Taxonomy" id="121402"/>
    <lineage>
        <taxon>Eukaryota</taxon>
        <taxon>Metazoa</taxon>
        <taxon>Chordata</taxon>
        <taxon>Craniata</taxon>
        <taxon>Vertebrata</taxon>
        <taxon>Euteleostomi</taxon>
        <taxon>Actinopterygii</taxon>
        <taxon>Neopterygii</taxon>
        <taxon>Teleostei</taxon>
        <taxon>Albuliformes</taxon>
        <taxon>Albulidae</taxon>
        <taxon>Albula</taxon>
    </lineage>
</organism>
<feature type="region of interest" description="Disordered" evidence="1">
    <location>
        <begin position="215"/>
        <end position="274"/>
    </location>
</feature>
<feature type="compositionally biased region" description="Basic and acidic residues" evidence="1">
    <location>
        <begin position="341"/>
        <end position="350"/>
    </location>
</feature>
<feature type="domain" description="CPC1/SPEF2" evidence="2">
    <location>
        <begin position="2"/>
        <end position="82"/>
    </location>
</feature>
<comment type="caution">
    <text evidence="3">The sequence shown here is derived from an EMBL/GenBank/DDBJ whole genome shotgun (WGS) entry which is preliminary data.</text>
</comment>
<dbReference type="GO" id="GO:0097225">
    <property type="term" value="C:sperm midpiece"/>
    <property type="evidence" value="ECO:0007669"/>
    <property type="project" value="TreeGrafter"/>
</dbReference>
<dbReference type="Pfam" id="PF00406">
    <property type="entry name" value="ADK"/>
    <property type="match status" value="1"/>
</dbReference>
<reference evidence="3" key="1">
    <citation type="thesis" date="2021" institute="BYU ScholarsArchive" country="Provo, UT, USA">
        <title>Applications of and Algorithms for Genome Assembly and Genomic Analyses with an Emphasis on Marine Teleosts.</title>
        <authorList>
            <person name="Pickett B.D."/>
        </authorList>
    </citation>
    <scope>NUCLEOTIDE SEQUENCE</scope>
    <source>
        <strain evidence="3">HI-2016</strain>
    </source>
</reference>
<protein>
    <recommendedName>
        <fullName evidence="2">CPC1/SPEF2 domain-containing protein</fullName>
    </recommendedName>
</protein>
<evidence type="ECO:0000313" key="4">
    <source>
        <dbReference type="Proteomes" id="UP000824540"/>
    </source>
</evidence>
<evidence type="ECO:0000259" key="2">
    <source>
        <dbReference type="Pfam" id="PF22946"/>
    </source>
</evidence>
<dbReference type="GO" id="GO:0007288">
    <property type="term" value="P:sperm axoneme assembly"/>
    <property type="evidence" value="ECO:0007669"/>
    <property type="project" value="TreeGrafter"/>
</dbReference>
<dbReference type="EMBL" id="JAFBMS010000002">
    <property type="protein sequence ID" value="KAG9354952.1"/>
    <property type="molecule type" value="Genomic_DNA"/>
</dbReference>
<evidence type="ECO:0000256" key="1">
    <source>
        <dbReference type="SAM" id="MobiDB-lite"/>
    </source>
</evidence>
<feature type="region of interest" description="Disordered" evidence="1">
    <location>
        <begin position="341"/>
        <end position="367"/>
    </location>
</feature>
<gene>
    <name evidence="3" type="ORF">JZ751_001665</name>
</gene>
<feature type="compositionally biased region" description="Polar residues" evidence="1">
    <location>
        <begin position="259"/>
        <end position="269"/>
    </location>
</feature>
<name>A0A8T2PU08_9TELE</name>
<sequence>ALAQQARWEHAEEIRREMELYDQIAAERAQARYRKHFDFCREVLEQIVDLATKAGEYRLLTGNLIPGKLMREWKELLFSGKPLYERAEVPTSADPTPEQLVEMEKMEILNNQDYDEYSSMTGEWAWPEDGEMKHPPSNNNILGHVVHRLRGIANPCKLEPPPPDFPSFTLKACVLGKLYSGKTTCLNRIAQIHGVHILSASVLIQEAVQASQAGEMAVDDAGKENKTPESCGSPCNDTDRVENDHDKEEESSRSPESGLISQDSQSQMSMKRDIKSKLSLRAQHGAAVEKILQKGRAIPDDLQVEIIVEAIRQVPSQAGWILDGFPVNLVQAKLLEKALRGSDSDKADRKKGSRKSSLAVDPSAPKEPLPPSLVLDLVLLLDVSDNVALHRASKQTCEFYHSTLFLMLRMHCSDTRFTLCGCIFHRIITADSSFSVAVMMSIHSVL</sequence>